<organism evidence="2 3">
    <name type="scientific">Lasiosphaeria ovina</name>
    <dbReference type="NCBI Taxonomy" id="92902"/>
    <lineage>
        <taxon>Eukaryota</taxon>
        <taxon>Fungi</taxon>
        <taxon>Dikarya</taxon>
        <taxon>Ascomycota</taxon>
        <taxon>Pezizomycotina</taxon>
        <taxon>Sordariomycetes</taxon>
        <taxon>Sordariomycetidae</taxon>
        <taxon>Sordariales</taxon>
        <taxon>Lasiosphaeriaceae</taxon>
        <taxon>Lasiosphaeria</taxon>
    </lineage>
</organism>
<accession>A0AAE0KAC9</accession>
<feature type="compositionally biased region" description="Low complexity" evidence="1">
    <location>
        <begin position="138"/>
        <end position="162"/>
    </location>
</feature>
<dbReference type="Proteomes" id="UP001287356">
    <property type="component" value="Unassembled WGS sequence"/>
</dbReference>
<feature type="compositionally biased region" description="Acidic residues" evidence="1">
    <location>
        <begin position="269"/>
        <end position="278"/>
    </location>
</feature>
<feature type="compositionally biased region" description="Pro residues" evidence="1">
    <location>
        <begin position="103"/>
        <end position="122"/>
    </location>
</feature>
<dbReference type="EMBL" id="JAULSN010000004">
    <property type="protein sequence ID" value="KAK3373014.1"/>
    <property type="molecule type" value="Genomic_DNA"/>
</dbReference>
<protein>
    <submittedName>
        <fullName evidence="2">Uncharacterized protein</fullName>
    </submittedName>
</protein>
<proteinExistence type="predicted"/>
<feature type="compositionally biased region" description="Low complexity" evidence="1">
    <location>
        <begin position="1"/>
        <end position="32"/>
    </location>
</feature>
<feature type="region of interest" description="Disordered" evidence="1">
    <location>
        <begin position="254"/>
        <end position="281"/>
    </location>
</feature>
<feature type="compositionally biased region" description="Low complexity" evidence="1">
    <location>
        <begin position="80"/>
        <end position="102"/>
    </location>
</feature>
<gene>
    <name evidence="2" type="ORF">B0T24DRAFT_249138</name>
</gene>
<evidence type="ECO:0000256" key="1">
    <source>
        <dbReference type="SAM" id="MobiDB-lite"/>
    </source>
</evidence>
<dbReference type="AlphaFoldDB" id="A0AAE0KAC9"/>
<sequence>MSNQDYYNQQQGYGYSNPGQQGYNQQSSYPQGQGQGQGSPLNAPQQVRCTLHLQWPLHDAPDARNAHTWLRNSANFTLAQQGGYPYSPNPQYQQGPPQGSPYSSPPPAGYPSPQPPQYPQQYPPQHQQFNAPNPYPSPQQDQGQAQYYNQQQHQHQHQQQQGQGYGAPGQYAGGQPGPGQGDRGIGGTLFTAAAGAVLGHSAGGHGSGGGGGGVLGTALGAALGGSGAYACSFLLSFGFDERLLTSVYKQQARQGQEGQEGQAWQGGEEGQEAQEEEPQGERQLWLERQFGQQRLGLGLGRRQSRAEMQNGATCRWRRCMLIWEFTVLVWTHLFAEVHAQGL</sequence>
<keyword evidence="3" id="KW-1185">Reference proteome</keyword>
<evidence type="ECO:0000313" key="2">
    <source>
        <dbReference type="EMBL" id="KAK3373014.1"/>
    </source>
</evidence>
<name>A0AAE0KAC9_9PEZI</name>
<feature type="compositionally biased region" description="Gly residues" evidence="1">
    <location>
        <begin position="163"/>
        <end position="187"/>
    </location>
</feature>
<feature type="compositionally biased region" description="Low complexity" evidence="1">
    <location>
        <begin position="254"/>
        <end position="266"/>
    </location>
</feature>
<feature type="region of interest" description="Disordered" evidence="1">
    <location>
        <begin position="1"/>
        <end position="43"/>
    </location>
</feature>
<feature type="region of interest" description="Disordered" evidence="1">
    <location>
        <begin position="80"/>
        <end position="187"/>
    </location>
</feature>
<comment type="caution">
    <text evidence="2">The sequence shown here is derived from an EMBL/GenBank/DDBJ whole genome shotgun (WGS) entry which is preliminary data.</text>
</comment>
<evidence type="ECO:0000313" key="3">
    <source>
        <dbReference type="Proteomes" id="UP001287356"/>
    </source>
</evidence>
<reference evidence="2" key="2">
    <citation type="submission" date="2023-06" db="EMBL/GenBank/DDBJ databases">
        <authorList>
            <consortium name="Lawrence Berkeley National Laboratory"/>
            <person name="Haridas S."/>
            <person name="Hensen N."/>
            <person name="Bonometti L."/>
            <person name="Westerberg I."/>
            <person name="Brannstrom I.O."/>
            <person name="Guillou S."/>
            <person name="Cros-Aarteil S."/>
            <person name="Calhoun S."/>
            <person name="Kuo A."/>
            <person name="Mondo S."/>
            <person name="Pangilinan J."/>
            <person name="Riley R."/>
            <person name="Labutti K."/>
            <person name="Andreopoulos B."/>
            <person name="Lipzen A."/>
            <person name="Chen C."/>
            <person name="Yanf M."/>
            <person name="Daum C."/>
            <person name="Ng V."/>
            <person name="Clum A."/>
            <person name="Steindorff A."/>
            <person name="Ohm R."/>
            <person name="Martin F."/>
            <person name="Silar P."/>
            <person name="Natvig D."/>
            <person name="Lalanne C."/>
            <person name="Gautier V."/>
            <person name="Ament-Velasquez S.L."/>
            <person name="Kruys A."/>
            <person name="Hutchinson M.I."/>
            <person name="Powell A.J."/>
            <person name="Barry K."/>
            <person name="Miller A.N."/>
            <person name="Grigoriev I.V."/>
            <person name="Debuchy R."/>
            <person name="Gladieux P."/>
            <person name="Thoren M.H."/>
            <person name="Johannesson H."/>
        </authorList>
    </citation>
    <scope>NUCLEOTIDE SEQUENCE</scope>
    <source>
        <strain evidence="2">CBS 958.72</strain>
    </source>
</reference>
<reference evidence="2" key="1">
    <citation type="journal article" date="2023" name="Mol. Phylogenet. Evol.">
        <title>Genome-scale phylogeny and comparative genomics of the fungal order Sordariales.</title>
        <authorList>
            <person name="Hensen N."/>
            <person name="Bonometti L."/>
            <person name="Westerberg I."/>
            <person name="Brannstrom I.O."/>
            <person name="Guillou S."/>
            <person name="Cros-Aarteil S."/>
            <person name="Calhoun S."/>
            <person name="Haridas S."/>
            <person name="Kuo A."/>
            <person name="Mondo S."/>
            <person name="Pangilinan J."/>
            <person name="Riley R."/>
            <person name="LaButti K."/>
            <person name="Andreopoulos B."/>
            <person name="Lipzen A."/>
            <person name="Chen C."/>
            <person name="Yan M."/>
            <person name="Daum C."/>
            <person name="Ng V."/>
            <person name="Clum A."/>
            <person name="Steindorff A."/>
            <person name="Ohm R.A."/>
            <person name="Martin F."/>
            <person name="Silar P."/>
            <person name="Natvig D.O."/>
            <person name="Lalanne C."/>
            <person name="Gautier V."/>
            <person name="Ament-Velasquez S.L."/>
            <person name="Kruys A."/>
            <person name="Hutchinson M.I."/>
            <person name="Powell A.J."/>
            <person name="Barry K."/>
            <person name="Miller A.N."/>
            <person name="Grigoriev I.V."/>
            <person name="Debuchy R."/>
            <person name="Gladieux P."/>
            <person name="Hiltunen Thoren M."/>
            <person name="Johannesson H."/>
        </authorList>
    </citation>
    <scope>NUCLEOTIDE SEQUENCE</scope>
    <source>
        <strain evidence="2">CBS 958.72</strain>
    </source>
</reference>